<protein>
    <submittedName>
        <fullName evidence="5">Uncharacterized protein</fullName>
    </submittedName>
</protein>
<accession>A0A3P8Z7V6</accession>
<dbReference type="Bgee" id="ENSELUG00000023296">
    <property type="expression patterns" value="Expressed in stomach and 9 other cell types or tissues"/>
</dbReference>
<dbReference type="Gene3D" id="1.25.40.10">
    <property type="entry name" value="Tetratricopeptide repeat domain"/>
    <property type="match status" value="3"/>
</dbReference>
<dbReference type="GO" id="GO:0051607">
    <property type="term" value="P:defense response to virus"/>
    <property type="evidence" value="ECO:0007669"/>
    <property type="project" value="TreeGrafter"/>
</dbReference>
<dbReference type="RefSeq" id="XP_010887362.2">
    <property type="nucleotide sequence ID" value="XM_010889060.4"/>
</dbReference>
<keyword evidence="1" id="KW-0677">Repeat</keyword>
<dbReference type="PANTHER" id="PTHR10271">
    <property type="entry name" value="INTERFERON-INDUCED PROTEIN WITH TETRATRICOPEPTIDE REPEATS"/>
    <property type="match status" value="1"/>
</dbReference>
<dbReference type="SUPFAM" id="SSF48452">
    <property type="entry name" value="TPR-like"/>
    <property type="match status" value="2"/>
</dbReference>
<keyword evidence="2 4" id="KW-0802">TPR repeat</keyword>
<evidence type="ECO:0000256" key="3">
    <source>
        <dbReference type="ARBA" id="ARBA00038336"/>
    </source>
</evidence>
<dbReference type="PANTHER" id="PTHR10271:SF25">
    <property type="entry name" value="INTERFERON-INDUCED PROTEIN WITH TETRATRICOPEPTIDE REPEATS 8"/>
    <property type="match status" value="1"/>
</dbReference>
<dbReference type="STRING" id="8010.ENSELUP00000024553"/>
<dbReference type="InterPro" id="IPR019734">
    <property type="entry name" value="TPR_rpt"/>
</dbReference>
<dbReference type="OrthoDB" id="10043504at2759"/>
<evidence type="ECO:0000313" key="5">
    <source>
        <dbReference type="Ensembl" id="ENSELUP00000024553.2"/>
    </source>
</evidence>
<evidence type="ECO:0000256" key="1">
    <source>
        <dbReference type="ARBA" id="ARBA00022737"/>
    </source>
</evidence>
<name>A0A3P8Z7V6_ESOLU</name>
<reference evidence="5" key="2">
    <citation type="submission" date="2020-02" db="EMBL/GenBank/DDBJ databases">
        <title>Esox lucius (northern pike) genome, fEsoLuc1, primary haplotype.</title>
        <authorList>
            <person name="Myers G."/>
            <person name="Karagic N."/>
            <person name="Meyer A."/>
            <person name="Pippel M."/>
            <person name="Reichard M."/>
            <person name="Winkler S."/>
            <person name="Tracey A."/>
            <person name="Sims Y."/>
            <person name="Howe K."/>
            <person name="Rhie A."/>
            <person name="Formenti G."/>
            <person name="Durbin R."/>
            <person name="Fedrigo O."/>
            <person name="Jarvis E.D."/>
        </authorList>
    </citation>
    <scope>NUCLEOTIDE SEQUENCE [LARGE SCALE GENOMIC DNA]</scope>
</reference>
<comment type="similarity">
    <text evidence="3">Belongs to the IFIT family.</text>
</comment>
<feature type="repeat" description="TPR" evidence="4">
    <location>
        <begin position="264"/>
        <end position="297"/>
    </location>
</feature>
<dbReference type="Ensembl" id="ENSELUT00000043170.3">
    <property type="protein sequence ID" value="ENSELUP00000024553.2"/>
    <property type="gene ID" value="ENSELUG00000023296.3"/>
</dbReference>
<dbReference type="GeneID" id="105021409"/>
<dbReference type="InterPro" id="IPR011990">
    <property type="entry name" value="TPR-like_helical_dom_sf"/>
</dbReference>
<dbReference type="PROSITE" id="PS50005">
    <property type="entry name" value="TPR"/>
    <property type="match status" value="1"/>
</dbReference>
<sequence>MSDSVNTIEKKLRKLQCHFTWELHKDQADLNFLEIKLCESLQSVEEGHGGHLNRQRLNLLAYIKHLKAEDKEALECLEKAERQNAHDGRLGMVTYGNLAWVCHYISDDVGAETYIQKLEELHKASATVGTTVMQSSATASTSVLPVSREVHSEKAWSLLTFSKHHYTRAKECFEGALLLEPEDKEWNLGFAFSLFQLEGLVTREDQRLSYEVSPAVKQLKKALELNPNSAMTQVYLGLKCYKNLRNAEAWRYMRTALSLAPYDLSVVLKVGKFMKKEEHYDEALAVLQRMLQRAPNSSRLHHEMANIYRWKAKQSGDPHNQKLLERCVYHLEKVAQLNPAHIYPQLEMAMRYSELKDTRKSMEKFQDMWSRSDLKPSDRQAWHRMYGDFQLYRLGSERTAVDHYKEGMRLNNISSEWSHCRRRLLKILRVNIEKRQNDFYDIEEFVNSQGRGNDVTNAGVTAQSTRMCRTVS</sequence>
<dbReference type="Proteomes" id="UP000265140">
    <property type="component" value="Chromosome 6"/>
</dbReference>
<reference evidence="5" key="3">
    <citation type="submission" date="2025-08" db="UniProtKB">
        <authorList>
            <consortium name="Ensembl"/>
        </authorList>
    </citation>
    <scope>IDENTIFICATION</scope>
</reference>
<keyword evidence="6" id="KW-1185">Reference proteome</keyword>
<dbReference type="InParanoid" id="A0A3P8Z7V6"/>
<dbReference type="KEGG" id="els:105021409"/>
<evidence type="ECO:0000256" key="2">
    <source>
        <dbReference type="ARBA" id="ARBA00022803"/>
    </source>
</evidence>
<organism evidence="5 6">
    <name type="scientific">Esox lucius</name>
    <name type="common">Northern pike</name>
    <dbReference type="NCBI Taxonomy" id="8010"/>
    <lineage>
        <taxon>Eukaryota</taxon>
        <taxon>Metazoa</taxon>
        <taxon>Chordata</taxon>
        <taxon>Craniata</taxon>
        <taxon>Vertebrata</taxon>
        <taxon>Euteleostomi</taxon>
        <taxon>Actinopterygii</taxon>
        <taxon>Neopterygii</taxon>
        <taxon>Teleostei</taxon>
        <taxon>Protacanthopterygii</taxon>
        <taxon>Esociformes</taxon>
        <taxon>Esocidae</taxon>
        <taxon>Esox</taxon>
    </lineage>
</organism>
<proteinExistence type="inferred from homology"/>
<dbReference type="CTD" id="641567"/>
<reference evidence="6" key="1">
    <citation type="journal article" date="2014" name="PLoS ONE">
        <title>The genome and linkage map of the northern pike (Esox lucius): conserved synteny revealed between the salmonid sister group and the Neoteleostei.</title>
        <authorList>
            <person name="Rondeau E.B."/>
            <person name="Minkley D.R."/>
            <person name="Leong J.S."/>
            <person name="Messmer A.M."/>
            <person name="Jantzen J.R."/>
            <person name="von Schalburg K.R."/>
            <person name="Lemon C."/>
            <person name="Bird N.H."/>
            <person name="Koop B.F."/>
        </authorList>
    </citation>
    <scope>NUCLEOTIDE SEQUENCE</scope>
</reference>
<dbReference type="GeneTree" id="ENSGT00950000182946"/>
<evidence type="ECO:0000256" key="4">
    <source>
        <dbReference type="PROSITE-ProRule" id="PRU00339"/>
    </source>
</evidence>
<dbReference type="AlphaFoldDB" id="A0A3P8Z7V6"/>
<dbReference type="GO" id="GO:0005829">
    <property type="term" value="C:cytosol"/>
    <property type="evidence" value="ECO:0007669"/>
    <property type="project" value="TreeGrafter"/>
</dbReference>
<dbReference type="OMA" id="LYPQMEL"/>
<dbReference type="FunFam" id="1.25.40.10:FF:000032">
    <property type="entry name" value="Interferon-induced protein with tetratricopeptide repeats 5"/>
    <property type="match status" value="1"/>
</dbReference>
<reference evidence="5" key="4">
    <citation type="submission" date="2025-09" db="UniProtKB">
        <authorList>
            <consortium name="Ensembl"/>
        </authorList>
    </citation>
    <scope>IDENTIFICATION</scope>
</reference>
<evidence type="ECO:0000313" key="6">
    <source>
        <dbReference type="Proteomes" id="UP000265140"/>
    </source>
</evidence>